<organism evidence="1">
    <name type="scientific">marine sediment metagenome</name>
    <dbReference type="NCBI Taxonomy" id="412755"/>
    <lineage>
        <taxon>unclassified sequences</taxon>
        <taxon>metagenomes</taxon>
        <taxon>ecological metagenomes</taxon>
    </lineage>
</organism>
<dbReference type="AlphaFoldDB" id="X0VN73"/>
<feature type="non-terminal residue" evidence="1">
    <location>
        <position position="272"/>
    </location>
</feature>
<gene>
    <name evidence="1" type="ORF">S01H1_34058</name>
</gene>
<dbReference type="EMBL" id="BARS01021177">
    <property type="protein sequence ID" value="GAG13913.1"/>
    <property type="molecule type" value="Genomic_DNA"/>
</dbReference>
<protein>
    <submittedName>
        <fullName evidence="1">Uncharacterized protein</fullName>
    </submittedName>
</protein>
<proteinExistence type="predicted"/>
<sequence length="272" mass="31417">IRPFMEEIGWSVRNVINVDNYSFDQEAFLTAASEAIDGRDATILAENLSWEVVFKPARSKEHRTFTINDAESDVSIPINLPNMLLLKKSITERESLLKSNPMWFDLPQERLDQLIAEIVVTESDIERISRLEEAQKNSASLFYLNLYREIDRRQQFKISELFPDDKTILLKHIRVHFDTESSPTDYTNILNESARTLVTEEGIREAIDRLGGLPISLPEPIISHITGMHITDRKILMKDLMKMAGSPISLFHLMHILQHFSKEDPPYNRLIN</sequence>
<name>X0VN73_9ZZZZ</name>
<evidence type="ECO:0000313" key="1">
    <source>
        <dbReference type="EMBL" id="GAG13913.1"/>
    </source>
</evidence>
<reference evidence="1" key="1">
    <citation type="journal article" date="2014" name="Front. Microbiol.">
        <title>High frequency of phylogenetically diverse reductive dehalogenase-homologous genes in deep subseafloor sedimentary metagenomes.</title>
        <authorList>
            <person name="Kawai M."/>
            <person name="Futagami T."/>
            <person name="Toyoda A."/>
            <person name="Takaki Y."/>
            <person name="Nishi S."/>
            <person name="Hori S."/>
            <person name="Arai W."/>
            <person name="Tsubouchi T."/>
            <person name="Morono Y."/>
            <person name="Uchiyama I."/>
            <person name="Ito T."/>
            <person name="Fujiyama A."/>
            <person name="Inagaki F."/>
            <person name="Takami H."/>
        </authorList>
    </citation>
    <scope>NUCLEOTIDE SEQUENCE</scope>
    <source>
        <strain evidence="1">Expedition CK06-06</strain>
    </source>
</reference>
<feature type="non-terminal residue" evidence="1">
    <location>
        <position position="1"/>
    </location>
</feature>
<accession>X0VN73</accession>
<comment type="caution">
    <text evidence="1">The sequence shown here is derived from an EMBL/GenBank/DDBJ whole genome shotgun (WGS) entry which is preliminary data.</text>
</comment>